<dbReference type="Gene3D" id="3.80.10.10">
    <property type="entry name" value="Ribonuclease Inhibitor"/>
    <property type="match status" value="1"/>
</dbReference>
<evidence type="ECO:0008006" key="2">
    <source>
        <dbReference type="Google" id="ProtNLM"/>
    </source>
</evidence>
<sequence length="492" mass="55862">MHAAMDAPTEILQIIFEEACHAPGAHASEDVPLQVAISQVCRSWRAVAIGSPKLWSQYTYWNGKNFIKELDRLAHYLERSHNQLLDLSFRLEPYDLIKKPVLRPTSSLSVESRALSLVQKATEHAGRWRRILVHIDGETEETYPDPPQSPLVFLQQISLPNLETFELITSERFASPEYVSALAGMAPKLNFIRIDAITLLSFTLSQNITTLEIEWTSSSIHRSPILLALREVIASPTLISFSIRGVPSRMSPPAEYYENVQAKVSNLKHLRCSNTIAAPTLFFRIRYPQLESLTLKDLTIAHIAWKFPPSILGGIFPALRTLAFIDCGLNESEHFVYSIAKHANNISHLYVLKGAFRMNYKCSFYNLMLHILEGFLHSRDNYCKNLTFFVNQAYDSWQDEDDIRIYRRYALEGRERGTVRLPSFIVDRYKVLDDGLWRELEDSGVLEVIAGQNLQMFLPPWPARSGVGESEGLGHGTRDPFYAASTGGIFKS</sequence>
<dbReference type="InterPro" id="IPR032675">
    <property type="entry name" value="LRR_dom_sf"/>
</dbReference>
<dbReference type="AlphaFoldDB" id="A0A8H8CLJ7"/>
<gene>
    <name evidence="1" type="ORF">JR316_003034</name>
</gene>
<protein>
    <recommendedName>
        <fullName evidence="2">F-box domain-containing protein</fullName>
    </recommendedName>
</protein>
<proteinExistence type="predicted"/>
<dbReference type="OrthoDB" id="3203373at2759"/>
<dbReference type="EMBL" id="JAFIQS010000003">
    <property type="protein sequence ID" value="KAG5170957.1"/>
    <property type="molecule type" value="Genomic_DNA"/>
</dbReference>
<reference evidence="1" key="1">
    <citation type="submission" date="2021-02" db="EMBL/GenBank/DDBJ databases">
        <title>Psilocybe cubensis genome.</title>
        <authorList>
            <person name="Mckernan K.J."/>
            <person name="Crawford S."/>
            <person name="Trippe A."/>
            <person name="Kane L.T."/>
            <person name="Mclaughlin S."/>
        </authorList>
    </citation>
    <scope>NUCLEOTIDE SEQUENCE [LARGE SCALE GENOMIC DNA]</scope>
    <source>
        <strain evidence="1">MGC-MH-2018</strain>
    </source>
</reference>
<name>A0A8H8CLJ7_PSICU</name>
<evidence type="ECO:0000313" key="1">
    <source>
        <dbReference type="EMBL" id="KAG5170957.1"/>
    </source>
</evidence>
<organism evidence="1">
    <name type="scientific">Psilocybe cubensis</name>
    <name type="common">Psychedelic mushroom</name>
    <name type="synonym">Stropharia cubensis</name>
    <dbReference type="NCBI Taxonomy" id="181762"/>
    <lineage>
        <taxon>Eukaryota</taxon>
        <taxon>Fungi</taxon>
        <taxon>Dikarya</taxon>
        <taxon>Basidiomycota</taxon>
        <taxon>Agaricomycotina</taxon>
        <taxon>Agaricomycetes</taxon>
        <taxon>Agaricomycetidae</taxon>
        <taxon>Agaricales</taxon>
        <taxon>Agaricineae</taxon>
        <taxon>Strophariaceae</taxon>
        <taxon>Psilocybe</taxon>
    </lineage>
</organism>
<comment type="caution">
    <text evidence="1">The sequence shown here is derived from an EMBL/GenBank/DDBJ whole genome shotgun (WGS) entry which is preliminary data.</text>
</comment>
<accession>A0A8H8CLJ7</accession>